<keyword evidence="2" id="KW-0964">Secreted</keyword>
<dbReference type="InterPro" id="IPR045371">
    <property type="entry name" value="ADAMTS_CR_3"/>
</dbReference>
<feature type="binding site" evidence="14 16">
    <location>
        <position position="471"/>
    </location>
    <ligand>
        <name>Zn(2+)</name>
        <dbReference type="ChEBI" id="CHEBI:29105"/>
        <note>catalytic</note>
    </ligand>
</feature>
<evidence type="ECO:0000256" key="4">
    <source>
        <dbReference type="ARBA" id="ARBA00022670"/>
    </source>
</evidence>
<feature type="active site" evidence="13 16">
    <location>
        <position position="472"/>
    </location>
</feature>
<dbReference type="PROSITE" id="PS50215">
    <property type="entry name" value="ADAM_MEPRO"/>
    <property type="match status" value="1"/>
</dbReference>
<keyword evidence="11 15" id="KW-1015">Disulfide bond</keyword>
<evidence type="ECO:0000259" key="18">
    <source>
        <dbReference type="PROSITE" id="PS50900"/>
    </source>
</evidence>
<dbReference type="EMBL" id="OX597814">
    <property type="protein sequence ID" value="CAI9714796.1"/>
    <property type="molecule type" value="Genomic_DNA"/>
</dbReference>
<dbReference type="GO" id="GO:0031012">
    <property type="term" value="C:extracellular matrix"/>
    <property type="evidence" value="ECO:0007669"/>
    <property type="project" value="TreeGrafter"/>
</dbReference>
<reference evidence="19" key="1">
    <citation type="submission" date="2023-08" db="EMBL/GenBank/DDBJ databases">
        <authorList>
            <person name="Alioto T."/>
            <person name="Alioto T."/>
            <person name="Gomez Garrido J."/>
        </authorList>
    </citation>
    <scope>NUCLEOTIDE SEQUENCE</scope>
</reference>
<feature type="disulfide bond" evidence="15">
    <location>
        <begin position="567"/>
        <end position="588"/>
    </location>
</feature>
<feature type="disulfide bond" evidence="15 16">
    <location>
        <begin position="489"/>
        <end position="513"/>
    </location>
</feature>
<dbReference type="InterPro" id="IPR000884">
    <property type="entry name" value="TSP1_rpt"/>
</dbReference>
<dbReference type="SUPFAM" id="SSF82895">
    <property type="entry name" value="TSP-1 type 1 repeat"/>
    <property type="match status" value="3"/>
</dbReference>
<dbReference type="Pfam" id="PF19030">
    <property type="entry name" value="TSP1_ADAMTS"/>
    <property type="match status" value="3"/>
</dbReference>
<evidence type="ECO:0000313" key="19">
    <source>
        <dbReference type="EMBL" id="CAI9714796.1"/>
    </source>
</evidence>
<dbReference type="InterPro" id="IPR001590">
    <property type="entry name" value="Peptidase_M12B"/>
</dbReference>
<feature type="domain" description="PLAC" evidence="18">
    <location>
        <begin position="1013"/>
        <end position="1050"/>
    </location>
</feature>
<keyword evidence="9 14" id="KW-0862">Zinc</keyword>
<dbReference type="InterPro" id="IPR050439">
    <property type="entry name" value="ADAMTS_ADAMTS-like"/>
</dbReference>
<dbReference type="GO" id="GO:0046872">
    <property type="term" value="F:metal ion binding"/>
    <property type="evidence" value="ECO:0007669"/>
    <property type="project" value="UniProtKB-KW"/>
</dbReference>
<keyword evidence="12" id="KW-0325">Glycoprotein</keyword>
<dbReference type="Gene3D" id="3.40.1620.60">
    <property type="match status" value="1"/>
</dbReference>
<sequence length="1060" mass="121135">MHSDINTSNNSSNTNNVDNYDMAIELNDNVSGSINDNTALDNNITYDNDNYTHNNLNNSNMRYLSLNNSKSEDYPPRYSSVRRELVTKECTVYLHIFHQIQQTMHWNMILKLVSLSCLCVLGVAFEIPKDYEAAYAVAFNSKGETLIKHTGNKSLLSVDDDLDIIFINISSALKEFQLKFIRNVDVFSPAFQVHYQMPNNNSKKESSLDVQMEENIETNNVRACFYRGSLIGEDDSYAALSICGGLSGIIQTSLGDFIIQPYPDSKEASSTKYGFTKGAKDNRVPLILYRMSSLRDVYHDLTNDFHHKHQHHKRRTRRSSGRIYYNPNRRYTVELFVVVDKEALVKIQHINPTTFVLNLFNMVGMYYAQKSLGIQVHIAVTDILFMRRNEPEIIYRKGPGYTLNNFCRWIYDQRYRRQQFDHAVLLTGQKMCPGTHCNSVGYGRIGDMCMERSSCSLVRLRGLHSALIAAHEIGHSFGLEHDHPLVNGCNPSEETIMKPQITKHTEHYVWSHCSRDSLHKFLRSKDSFCLLKTSDRHYRHFDDKLPGENYEADMQCKLRHGPEYRYCSDLTTIDLCSQLWCVKGNQPCNSGLFPAAAGTPCGRSVFDKSRGSPQLWCLDYKCVPKDPNFKFKDLENFQGSYINGYWENWSAWSGCPTECGGGIRMRTRLCLKRQHQIGKPRCNGPSVEQGVCNLNKCRPGIPDPREKQCRSFNGKVYMGARWIWSAYREFNFGKKQCMLYCVNNNDNKAHRMRYAVDDGTLCNTISNDVCIKGVCTHVGCDLQLNSTARLDRCCVCGGDGSSCTFTRTTFNAQGKMYGIVDLVVLPEGACSCSVTCGKGYKRRRVDCMQKVNRRWTAMPETVCSHSHKPQSTRTCRTRKKCPKTKRYQWVASAWGECSKSCGYGGLQRKILRCTRYDRKTNSLTPKPNKNCQHIPKPKMILTRKCAQQNECSKWTVSSWTRCSQSCGMYGVQTRAVKCVVNEHWQVNPLRCRQSQKPQTKQRCNTFACPTATLESSCTDVMGWCYVAVARNMCESPLIKKRCCKSCSTREQSFITTNISH</sequence>
<organism evidence="19 20">
    <name type="scientific">Octopus vulgaris</name>
    <name type="common">Common octopus</name>
    <dbReference type="NCBI Taxonomy" id="6645"/>
    <lineage>
        <taxon>Eukaryota</taxon>
        <taxon>Metazoa</taxon>
        <taxon>Spiralia</taxon>
        <taxon>Lophotrochozoa</taxon>
        <taxon>Mollusca</taxon>
        <taxon>Cephalopoda</taxon>
        <taxon>Coleoidea</taxon>
        <taxon>Octopodiformes</taxon>
        <taxon>Octopoda</taxon>
        <taxon>Incirrata</taxon>
        <taxon>Octopodidae</taxon>
        <taxon>Octopus</taxon>
    </lineage>
</organism>
<comment type="subcellular location">
    <subcellularLocation>
        <location evidence="1">Secreted</location>
        <location evidence="1">Extracellular space</location>
        <location evidence="1">Extracellular matrix</location>
    </subcellularLocation>
</comment>
<evidence type="ECO:0000256" key="11">
    <source>
        <dbReference type="ARBA" id="ARBA00023157"/>
    </source>
</evidence>
<feature type="disulfide bond" evidence="15">
    <location>
        <begin position="659"/>
        <end position="697"/>
    </location>
</feature>
<evidence type="ECO:0000256" key="7">
    <source>
        <dbReference type="ARBA" id="ARBA00022737"/>
    </source>
</evidence>
<dbReference type="AlphaFoldDB" id="A0AA36AEU4"/>
<feature type="disulfide bond" evidence="15">
    <location>
        <begin position="407"/>
        <end position="455"/>
    </location>
</feature>
<feature type="binding site" evidence="14">
    <location>
        <position position="334"/>
    </location>
    <ligand>
        <name>Ca(2+)</name>
        <dbReference type="ChEBI" id="CHEBI:29108"/>
        <label>2</label>
    </ligand>
</feature>
<feature type="binding site" evidence="14">
    <location>
        <position position="529"/>
    </location>
    <ligand>
        <name>Ca(2+)</name>
        <dbReference type="ChEBI" id="CHEBI:29108"/>
        <label>1</label>
    </ligand>
</feature>
<evidence type="ECO:0000313" key="20">
    <source>
        <dbReference type="Proteomes" id="UP001162480"/>
    </source>
</evidence>
<comment type="cofactor">
    <cofactor evidence="14">
        <name>Zn(2+)</name>
        <dbReference type="ChEBI" id="CHEBI:29105"/>
    </cofactor>
    <text evidence="14">Binds 1 zinc ion per subunit.</text>
</comment>
<feature type="disulfide bond" evidence="15">
    <location>
        <begin position="670"/>
        <end position="682"/>
    </location>
</feature>
<evidence type="ECO:0000256" key="9">
    <source>
        <dbReference type="ARBA" id="ARBA00022833"/>
    </source>
</evidence>
<keyword evidence="10" id="KW-0482">Metalloprotease</keyword>
<evidence type="ECO:0000256" key="5">
    <source>
        <dbReference type="ARBA" id="ARBA00022723"/>
    </source>
</evidence>
<dbReference type="InterPro" id="IPR010909">
    <property type="entry name" value="PLAC"/>
</dbReference>
<proteinExistence type="predicted"/>
<evidence type="ECO:0000256" key="14">
    <source>
        <dbReference type="PIRSR" id="PIRSR613273-2"/>
    </source>
</evidence>
<feature type="disulfide bond" evidence="15 16">
    <location>
        <begin position="449"/>
        <end position="529"/>
    </location>
</feature>
<dbReference type="Pfam" id="PF00090">
    <property type="entry name" value="TSP_1"/>
    <property type="match status" value="1"/>
</dbReference>
<evidence type="ECO:0000256" key="8">
    <source>
        <dbReference type="ARBA" id="ARBA00022801"/>
    </source>
</evidence>
<feature type="binding site" evidence="14 16">
    <location>
        <position position="475"/>
    </location>
    <ligand>
        <name>Zn(2+)</name>
        <dbReference type="ChEBI" id="CHEBI:29105"/>
        <note>catalytic</note>
    </ligand>
</feature>
<keyword evidence="14" id="KW-0106">Calcium</keyword>
<dbReference type="Proteomes" id="UP001162480">
    <property type="component" value="Chromosome 1"/>
</dbReference>
<evidence type="ECO:0000256" key="16">
    <source>
        <dbReference type="PROSITE-ProRule" id="PRU00276"/>
    </source>
</evidence>
<dbReference type="GO" id="GO:0006508">
    <property type="term" value="P:proteolysis"/>
    <property type="evidence" value="ECO:0007669"/>
    <property type="project" value="UniProtKB-KW"/>
</dbReference>
<keyword evidence="3" id="KW-0272">Extracellular matrix</keyword>
<dbReference type="InterPro" id="IPR041645">
    <property type="entry name" value="ADAMTS_CR_2"/>
</dbReference>
<dbReference type="Pfam" id="PF01421">
    <property type="entry name" value="Reprolysin"/>
    <property type="match status" value="1"/>
</dbReference>
<keyword evidence="6" id="KW-0732">Signal</keyword>
<name>A0AA36AEU4_OCTVU</name>
<evidence type="ECO:0000259" key="17">
    <source>
        <dbReference type="PROSITE" id="PS50215"/>
    </source>
</evidence>
<keyword evidence="4" id="KW-0645">Protease</keyword>
<feature type="disulfide bond" evidence="15">
    <location>
        <begin position="655"/>
        <end position="692"/>
    </location>
</feature>
<dbReference type="PROSITE" id="PS50900">
    <property type="entry name" value="PLAC"/>
    <property type="match status" value="1"/>
</dbReference>
<dbReference type="Gene3D" id="2.60.120.830">
    <property type="match status" value="1"/>
</dbReference>
<protein>
    <submittedName>
        <fullName evidence="19">Disintegrin and metalloproteinase with thrombospondin motifs 16-like</fullName>
    </submittedName>
</protein>
<evidence type="ECO:0000256" key="2">
    <source>
        <dbReference type="ARBA" id="ARBA00022525"/>
    </source>
</evidence>
<gene>
    <name evidence="19" type="ORF">OCTVUL_1B010921</name>
</gene>
<dbReference type="SMART" id="SM00209">
    <property type="entry name" value="TSP1"/>
    <property type="match status" value="3"/>
</dbReference>
<dbReference type="FunFam" id="2.20.100.10:FF:000001">
    <property type="entry name" value="semaphorin-5A isoform X1"/>
    <property type="match status" value="1"/>
</dbReference>
<dbReference type="FunFam" id="2.20.100.10:FF:000005">
    <property type="entry name" value="ADAM metallopeptidase with thrombospondin type 1 motif 9"/>
    <property type="match status" value="1"/>
</dbReference>
<feature type="disulfide bond" evidence="15">
    <location>
        <begin position="556"/>
        <end position="581"/>
    </location>
</feature>
<feature type="binding site" evidence="14">
    <location>
        <position position="421"/>
    </location>
    <ligand>
        <name>Ca(2+)</name>
        <dbReference type="ChEBI" id="CHEBI:29108"/>
        <label>1</label>
    </ligand>
</feature>
<dbReference type="PANTHER" id="PTHR13723">
    <property type="entry name" value="ADAMTS A DISINTEGRIN AND METALLOPROTEASE WITH THROMBOSPONDIN MOTIFS PROTEASE"/>
    <property type="match status" value="1"/>
</dbReference>
<evidence type="ECO:0000256" key="15">
    <source>
        <dbReference type="PIRSR" id="PIRSR613273-3"/>
    </source>
</evidence>
<evidence type="ECO:0000256" key="10">
    <source>
        <dbReference type="ARBA" id="ARBA00023049"/>
    </source>
</evidence>
<evidence type="ECO:0000256" key="1">
    <source>
        <dbReference type="ARBA" id="ARBA00004498"/>
    </source>
</evidence>
<dbReference type="PROSITE" id="PS50092">
    <property type="entry name" value="TSP1"/>
    <property type="match status" value="4"/>
</dbReference>
<dbReference type="GO" id="GO:0004222">
    <property type="term" value="F:metalloendopeptidase activity"/>
    <property type="evidence" value="ECO:0007669"/>
    <property type="project" value="InterPro"/>
</dbReference>
<dbReference type="Gene3D" id="3.40.390.10">
    <property type="entry name" value="Collagenase (Catalytic Domain)"/>
    <property type="match status" value="1"/>
</dbReference>
<evidence type="ECO:0000256" key="12">
    <source>
        <dbReference type="ARBA" id="ARBA00023180"/>
    </source>
</evidence>
<feature type="domain" description="Peptidase M12B" evidence="17">
    <location>
        <begin position="331"/>
        <end position="534"/>
    </location>
</feature>
<keyword evidence="8" id="KW-0378">Hydrolase</keyword>
<dbReference type="InterPro" id="IPR013273">
    <property type="entry name" value="ADAMTS/ADAMTS-like"/>
</dbReference>
<feature type="disulfide bond" evidence="15">
    <location>
        <begin position="432"/>
        <end position="437"/>
    </location>
</feature>
<feature type="disulfide bond" evidence="15">
    <location>
        <begin position="601"/>
        <end position="622"/>
    </location>
</feature>
<feature type="binding site" evidence="14">
    <location>
        <position position="334"/>
    </location>
    <ligand>
        <name>Ca(2+)</name>
        <dbReference type="ChEBI" id="CHEBI:29108"/>
        <label>1</label>
    </ligand>
</feature>
<dbReference type="PANTHER" id="PTHR13723:SF281">
    <property type="entry name" value="PAPILIN"/>
    <property type="match status" value="1"/>
</dbReference>
<comment type="caution">
    <text evidence="16">Lacks conserved residue(s) required for the propagation of feature annotation.</text>
</comment>
<evidence type="ECO:0000256" key="3">
    <source>
        <dbReference type="ARBA" id="ARBA00022530"/>
    </source>
</evidence>
<dbReference type="SUPFAM" id="SSF55486">
    <property type="entry name" value="Metalloproteases ('zincins'), catalytic domain"/>
    <property type="match status" value="1"/>
</dbReference>
<keyword evidence="20" id="KW-1185">Reference proteome</keyword>
<evidence type="ECO:0000256" key="13">
    <source>
        <dbReference type="PIRSR" id="PIRSR613273-1"/>
    </source>
</evidence>
<feature type="disulfide bond" evidence="15">
    <location>
        <begin position="576"/>
        <end position="617"/>
    </location>
</feature>
<keyword evidence="5 14" id="KW-0479">Metal-binding</keyword>
<feature type="binding site" evidence="14 16">
    <location>
        <position position="481"/>
    </location>
    <ligand>
        <name>Zn(2+)</name>
        <dbReference type="ChEBI" id="CHEBI:29105"/>
        <note>catalytic</note>
    </ligand>
</feature>
<dbReference type="PRINTS" id="PR01857">
    <property type="entry name" value="ADAMTSFAMILY"/>
</dbReference>
<dbReference type="InterPro" id="IPR024079">
    <property type="entry name" value="MetalloPept_cat_dom_sf"/>
</dbReference>
<dbReference type="Pfam" id="PF17771">
    <property type="entry name" value="ADAMTS_CR_2"/>
    <property type="match status" value="1"/>
</dbReference>
<dbReference type="Gene3D" id="2.20.100.10">
    <property type="entry name" value="Thrombospondin type-1 (TSP1) repeat"/>
    <property type="match status" value="3"/>
</dbReference>
<accession>A0AA36AEU4</accession>
<keyword evidence="7" id="KW-0677">Repeat</keyword>
<dbReference type="InterPro" id="IPR036383">
    <property type="entry name" value="TSP1_rpt_sf"/>
</dbReference>
<evidence type="ECO:0000256" key="6">
    <source>
        <dbReference type="ARBA" id="ARBA00022729"/>
    </source>
</evidence>
<dbReference type="Pfam" id="PF19236">
    <property type="entry name" value="ADAMTS_CR_3"/>
    <property type="match status" value="1"/>
</dbReference>
<dbReference type="GO" id="GO:0030198">
    <property type="term" value="P:extracellular matrix organization"/>
    <property type="evidence" value="ECO:0007669"/>
    <property type="project" value="InterPro"/>
</dbReference>